<organism evidence="5 6">
    <name type="scientific">Rhodanobacter geophilus</name>
    <dbReference type="NCBI Taxonomy" id="3162488"/>
    <lineage>
        <taxon>Bacteria</taxon>
        <taxon>Pseudomonadati</taxon>
        <taxon>Pseudomonadota</taxon>
        <taxon>Gammaproteobacteria</taxon>
        <taxon>Lysobacterales</taxon>
        <taxon>Rhodanobacteraceae</taxon>
        <taxon>Rhodanobacter</taxon>
    </lineage>
</organism>
<evidence type="ECO:0000259" key="1">
    <source>
        <dbReference type="PROSITE" id="PS50112"/>
    </source>
</evidence>
<dbReference type="InterPro" id="IPR001610">
    <property type="entry name" value="PAC"/>
</dbReference>
<dbReference type="SMART" id="SM00052">
    <property type="entry name" value="EAL"/>
    <property type="match status" value="1"/>
</dbReference>
<name>A0ABV3QUL6_9GAMM</name>
<feature type="domain" description="PAC" evidence="2">
    <location>
        <begin position="234"/>
        <end position="286"/>
    </location>
</feature>
<feature type="domain" description="PAS" evidence="1">
    <location>
        <begin position="287"/>
        <end position="360"/>
    </location>
</feature>
<dbReference type="PANTHER" id="PTHR44757:SF4">
    <property type="entry name" value="DIGUANYLATE CYCLASE DGCE-RELATED"/>
    <property type="match status" value="1"/>
</dbReference>
<feature type="domain" description="PAC" evidence="2">
    <location>
        <begin position="365"/>
        <end position="417"/>
    </location>
</feature>
<dbReference type="InterPro" id="IPR043128">
    <property type="entry name" value="Rev_trsase/Diguanyl_cyclase"/>
</dbReference>
<accession>A0ABV3QUL6</accession>
<dbReference type="PROSITE" id="PS50883">
    <property type="entry name" value="EAL"/>
    <property type="match status" value="1"/>
</dbReference>
<dbReference type="InterPro" id="IPR029787">
    <property type="entry name" value="Nucleotide_cyclase"/>
</dbReference>
<dbReference type="Pfam" id="PF08448">
    <property type="entry name" value="PAS_4"/>
    <property type="match status" value="2"/>
</dbReference>
<dbReference type="SUPFAM" id="SSF55785">
    <property type="entry name" value="PYP-like sensor domain (PAS domain)"/>
    <property type="match status" value="3"/>
</dbReference>
<dbReference type="PROSITE" id="PS50112">
    <property type="entry name" value="PAS"/>
    <property type="match status" value="3"/>
</dbReference>
<dbReference type="SMART" id="SM00086">
    <property type="entry name" value="PAC"/>
    <property type="match status" value="3"/>
</dbReference>
<dbReference type="InterPro" id="IPR035965">
    <property type="entry name" value="PAS-like_dom_sf"/>
</dbReference>
<dbReference type="Gene3D" id="3.20.20.450">
    <property type="entry name" value="EAL domain"/>
    <property type="match status" value="1"/>
</dbReference>
<evidence type="ECO:0000259" key="3">
    <source>
        <dbReference type="PROSITE" id="PS50883"/>
    </source>
</evidence>
<evidence type="ECO:0000313" key="6">
    <source>
        <dbReference type="Proteomes" id="UP001556170"/>
    </source>
</evidence>
<evidence type="ECO:0000259" key="4">
    <source>
        <dbReference type="PROSITE" id="PS50887"/>
    </source>
</evidence>
<reference evidence="5 6" key="1">
    <citation type="submission" date="2024-06" db="EMBL/GenBank/DDBJ databases">
        <authorList>
            <person name="Woo H."/>
        </authorList>
    </citation>
    <scope>NUCLEOTIDE SEQUENCE [LARGE SCALE GENOMIC DNA]</scope>
    <source>
        <strain evidence="5 6">S2-g</strain>
    </source>
</reference>
<dbReference type="Pfam" id="PF00990">
    <property type="entry name" value="GGDEF"/>
    <property type="match status" value="1"/>
</dbReference>
<feature type="domain" description="PAS" evidence="1">
    <location>
        <begin position="42"/>
        <end position="106"/>
    </location>
</feature>
<dbReference type="InterPro" id="IPR000160">
    <property type="entry name" value="GGDEF_dom"/>
</dbReference>
<dbReference type="InterPro" id="IPR001633">
    <property type="entry name" value="EAL_dom"/>
</dbReference>
<feature type="domain" description="PAS" evidence="1">
    <location>
        <begin position="160"/>
        <end position="230"/>
    </location>
</feature>
<dbReference type="NCBIfam" id="TIGR00254">
    <property type="entry name" value="GGDEF"/>
    <property type="match status" value="1"/>
</dbReference>
<dbReference type="PROSITE" id="PS50113">
    <property type="entry name" value="PAC"/>
    <property type="match status" value="3"/>
</dbReference>
<dbReference type="Pfam" id="PF00563">
    <property type="entry name" value="EAL"/>
    <property type="match status" value="1"/>
</dbReference>
<dbReference type="SMART" id="SM00267">
    <property type="entry name" value="GGDEF"/>
    <property type="match status" value="1"/>
</dbReference>
<dbReference type="Gene3D" id="3.30.70.270">
    <property type="match status" value="1"/>
</dbReference>
<dbReference type="CDD" id="cd00130">
    <property type="entry name" value="PAS"/>
    <property type="match status" value="3"/>
</dbReference>
<feature type="domain" description="PAC" evidence="2">
    <location>
        <begin position="106"/>
        <end position="159"/>
    </location>
</feature>
<dbReference type="PANTHER" id="PTHR44757">
    <property type="entry name" value="DIGUANYLATE CYCLASE DGCP"/>
    <property type="match status" value="1"/>
</dbReference>
<evidence type="ECO:0000313" key="5">
    <source>
        <dbReference type="EMBL" id="MEW9625888.1"/>
    </source>
</evidence>
<dbReference type="InterPro" id="IPR035919">
    <property type="entry name" value="EAL_sf"/>
</dbReference>
<feature type="domain" description="GGDEF" evidence="4">
    <location>
        <begin position="449"/>
        <end position="582"/>
    </location>
</feature>
<dbReference type="InterPro" id="IPR000014">
    <property type="entry name" value="PAS"/>
</dbReference>
<dbReference type="EMBL" id="JBFOHL010000022">
    <property type="protein sequence ID" value="MEW9625888.1"/>
    <property type="molecule type" value="Genomic_DNA"/>
</dbReference>
<dbReference type="SMART" id="SM00091">
    <property type="entry name" value="PAS"/>
    <property type="match status" value="3"/>
</dbReference>
<sequence>MMRRYGVGDRVFAGSEVSTAMQSSNSDGPVSAIPPELALAGHVLQHAPALIAFVDTDLRFRFVNETHRRWFGVDPAQLIGRRVNETLDAQSYLGARAALLQALGGQPTHYEGELASGRLRRYVHGHFQPDRDAAGRVRGVITVFTDITERHALELQLRESEQRFFQAFQHAAIGMALIVPGGQFMRVNAALCTMLGYTEQELLARNWRDLTHPDDLATSEALARQLLDGNRVAYHTEKRYLHRDGHAVHVQLSVSQVRDDAGQMRYVVTQVQDISQRRQFEDTLFRERRLAEATLNSIGDAVLTTDTGLHVTSLNPIAEAMTGWSASEARGRRMDEVFRLRDADGGAEVPNPLREAIRRNAIVNLSGKVVLAHRNGFETPIEDSAAPIHDHAGNVIGGVLVCHDVSENRALALKMIHLTQHDALTGLPNRNLLPEHLEQAVQRAVLHDWRCALLYLDMDHFRSINETLGYEGGDQVMQAVAQGLRETLREDETLYRCNGDEFALLLPRVDDASEATVLAERLLRQCARVAPPGAPSPQVGMSIGISVFPDDADGADALLRHAGTATYEMKLAGRGGWRRYTAAMSERAATLRNIEGALRDALAHETLALHYQPMVDAHSGRIVGAEALLRWQVNGHDVFVPDQFIPVAEDSGLIAELGEWVLHQACMQSRQWRQHRHPIPISVNVSPLQFRHERFQPQLESLLDSYGIGSGELELELTERTMMAGGDATTRLLQRIRQRGVRLSLDDFGTGYCSLSYLKHFPVDALKIDRSFVHDVIADPDTAAITRAIIAMARSLGKTVIAEGVETAAQADFLREAGCTLLQGFHYGAPMPAAELDRWLAATAA</sequence>
<dbReference type="Proteomes" id="UP001556170">
    <property type="component" value="Unassembled WGS sequence"/>
</dbReference>
<dbReference type="CDD" id="cd01949">
    <property type="entry name" value="GGDEF"/>
    <property type="match status" value="1"/>
</dbReference>
<dbReference type="SUPFAM" id="SSF141868">
    <property type="entry name" value="EAL domain-like"/>
    <property type="match status" value="1"/>
</dbReference>
<dbReference type="InterPro" id="IPR052155">
    <property type="entry name" value="Biofilm_reg_signaling"/>
</dbReference>
<dbReference type="NCBIfam" id="TIGR00229">
    <property type="entry name" value="sensory_box"/>
    <property type="match status" value="3"/>
</dbReference>
<dbReference type="PROSITE" id="PS50887">
    <property type="entry name" value="GGDEF"/>
    <property type="match status" value="1"/>
</dbReference>
<dbReference type="SUPFAM" id="SSF55073">
    <property type="entry name" value="Nucleotide cyclase"/>
    <property type="match status" value="1"/>
</dbReference>
<feature type="domain" description="EAL" evidence="3">
    <location>
        <begin position="591"/>
        <end position="844"/>
    </location>
</feature>
<dbReference type="InterPro" id="IPR013655">
    <property type="entry name" value="PAS_fold_3"/>
</dbReference>
<protein>
    <submittedName>
        <fullName evidence="5">EAL domain-containing protein</fullName>
    </submittedName>
</protein>
<dbReference type="CDD" id="cd01948">
    <property type="entry name" value="EAL"/>
    <property type="match status" value="1"/>
</dbReference>
<keyword evidence="6" id="KW-1185">Reference proteome</keyword>
<dbReference type="InterPro" id="IPR013656">
    <property type="entry name" value="PAS_4"/>
</dbReference>
<gene>
    <name evidence="5" type="ORF">ABQJ56_16825</name>
</gene>
<proteinExistence type="predicted"/>
<dbReference type="Gene3D" id="3.30.450.20">
    <property type="entry name" value="PAS domain"/>
    <property type="match status" value="3"/>
</dbReference>
<dbReference type="InterPro" id="IPR000700">
    <property type="entry name" value="PAS-assoc_C"/>
</dbReference>
<evidence type="ECO:0000259" key="2">
    <source>
        <dbReference type="PROSITE" id="PS50113"/>
    </source>
</evidence>
<dbReference type="Pfam" id="PF08447">
    <property type="entry name" value="PAS_3"/>
    <property type="match status" value="1"/>
</dbReference>
<comment type="caution">
    <text evidence="5">The sequence shown here is derived from an EMBL/GenBank/DDBJ whole genome shotgun (WGS) entry which is preliminary data.</text>
</comment>